<comment type="similarity">
    <text evidence="2">Belongs to the glycosyl hydrolase 88 family.</text>
</comment>
<evidence type="ECO:0000313" key="4">
    <source>
        <dbReference type="EMBL" id="TJZ50643.1"/>
    </source>
</evidence>
<dbReference type="InterPro" id="IPR052369">
    <property type="entry name" value="UG_Glycosaminoglycan_Hydrolase"/>
</dbReference>
<proteinExistence type="inferred from homology"/>
<dbReference type="PANTHER" id="PTHR36845">
    <property type="entry name" value="HYDROLASE, PUTATIVE (AFU_ORTHOLOGUE AFUA_7G05090)-RELATED"/>
    <property type="match status" value="1"/>
</dbReference>
<dbReference type="EMBL" id="SUME01000013">
    <property type="protein sequence ID" value="TJZ50643.1"/>
    <property type="molecule type" value="Genomic_DNA"/>
</dbReference>
<dbReference type="GO" id="GO:0000272">
    <property type="term" value="P:polysaccharide catabolic process"/>
    <property type="evidence" value="ECO:0007669"/>
    <property type="project" value="TreeGrafter"/>
</dbReference>
<dbReference type="Gene3D" id="1.50.10.10">
    <property type="match status" value="1"/>
</dbReference>
<keyword evidence="3" id="KW-0732">Signal</keyword>
<dbReference type="AlphaFoldDB" id="A0A4U0NAF0"/>
<name>A0A4U0NAF0_9SPHI</name>
<dbReference type="InterPro" id="IPR012341">
    <property type="entry name" value="6hp_glycosidase-like_sf"/>
</dbReference>
<reference evidence="4 5" key="1">
    <citation type="submission" date="2019-04" db="EMBL/GenBank/DDBJ databases">
        <title>Sphingobacterium olei sp. nov., isolated from oil-contaminated soil.</title>
        <authorList>
            <person name="Liu B."/>
        </authorList>
    </citation>
    <scope>NUCLEOTIDE SEQUENCE [LARGE SCALE GENOMIC DNA]</scope>
    <source>
        <strain evidence="4 5">HAL-9</strain>
    </source>
</reference>
<protein>
    <submittedName>
        <fullName evidence="4">Glucuronyl hydrolase</fullName>
    </submittedName>
</protein>
<keyword evidence="5" id="KW-1185">Reference proteome</keyword>
<dbReference type="InterPro" id="IPR008928">
    <property type="entry name" value="6-hairpin_glycosidase_sf"/>
</dbReference>
<dbReference type="PANTHER" id="PTHR36845:SF1">
    <property type="entry name" value="HYDROLASE, PUTATIVE (AFU_ORTHOLOGUE AFUA_7G05090)-RELATED"/>
    <property type="match status" value="1"/>
</dbReference>
<keyword evidence="1 4" id="KW-0378">Hydrolase</keyword>
<comment type="caution">
    <text evidence="4">The sequence shown here is derived from an EMBL/GenBank/DDBJ whole genome shotgun (WGS) entry which is preliminary data.</text>
</comment>
<dbReference type="GO" id="GO:0052757">
    <property type="term" value="F:chondroitin hydrolase activity"/>
    <property type="evidence" value="ECO:0007669"/>
    <property type="project" value="TreeGrafter"/>
</dbReference>
<dbReference type="Proteomes" id="UP000306808">
    <property type="component" value="Unassembled WGS sequence"/>
</dbReference>
<dbReference type="PROSITE" id="PS51257">
    <property type="entry name" value="PROKAR_LIPOPROTEIN"/>
    <property type="match status" value="1"/>
</dbReference>
<dbReference type="SUPFAM" id="SSF48208">
    <property type="entry name" value="Six-hairpin glycosidases"/>
    <property type="match status" value="1"/>
</dbReference>
<accession>A0A4U0NAF0</accession>
<gene>
    <name evidence="4" type="ORF">FAZ15_21690</name>
</gene>
<evidence type="ECO:0000313" key="5">
    <source>
        <dbReference type="Proteomes" id="UP000306808"/>
    </source>
</evidence>
<evidence type="ECO:0000256" key="3">
    <source>
        <dbReference type="SAM" id="SignalP"/>
    </source>
</evidence>
<sequence>MKKLKSILLLALTGTLLACQSTSSTNGDQLLLTADFVDQQLKNAVEQYQVMAKRLPPQSLPKTYYEEQDSLETSSTRWWTSGFYPGTLLYLYEYSGDSTLAVEAKQKLQLLEKEKNNKGTHDLGFMLYCSFGNANRLMPDLHYRSVMLQGAESLISRYKDAVGAIKSWDHHTDQWQFPVIIDNMMNLEFLNWASRESGDSKFANIAKIHANSTLKNHFRNDYSSYHVIDYDTITGAVRHRHTAQGAQHESAWARGQAWGLYGYVMMYRDTQDSIYLNQAVHIANYILNHPNLPKDGVPYWDFDAENIPDAKRDASAAAIIASALLELQTYVDGEQQNQYLRAAENMLTNLSSDVYKAKKGSNGGFILTHSVGHLLANSEVDVPLTYADYYYVEALMRYRNLLGDKR</sequence>
<feature type="signal peptide" evidence="3">
    <location>
        <begin position="1"/>
        <end position="18"/>
    </location>
</feature>
<dbReference type="OrthoDB" id="428577at2"/>
<evidence type="ECO:0000256" key="2">
    <source>
        <dbReference type="ARBA" id="ARBA00038358"/>
    </source>
</evidence>
<organism evidence="4 5">
    <name type="scientific">Sphingobacterium olei</name>
    <dbReference type="NCBI Taxonomy" id="2571155"/>
    <lineage>
        <taxon>Bacteria</taxon>
        <taxon>Pseudomonadati</taxon>
        <taxon>Bacteroidota</taxon>
        <taxon>Sphingobacteriia</taxon>
        <taxon>Sphingobacteriales</taxon>
        <taxon>Sphingobacteriaceae</taxon>
        <taxon>Sphingobacterium</taxon>
    </lineage>
</organism>
<evidence type="ECO:0000256" key="1">
    <source>
        <dbReference type="ARBA" id="ARBA00022801"/>
    </source>
</evidence>
<feature type="chain" id="PRO_5020376146" evidence="3">
    <location>
        <begin position="19"/>
        <end position="406"/>
    </location>
</feature>